<feature type="non-terminal residue" evidence="1">
    <location>
        <position position="1"/>
    </location>
</feature>
<organism evidence="1 2">
    <name type="scientific">Pseudomonas syringae pv. maculicola</name>
    <dbReference type="NCBI Taxonomy" id="59511"/>
    <lineage>
        <taxon>Bacteria</taxon>
        <taxon>Pseudomonadati</taxon>
        <taxon>Pseudomonadota</taxon>
        <taxon>Gammaproteobacteria</taxon>
        <taxon>Pseudomonadales</taxon>
        <taxon>Pseudomonadaceae</taxon>
        <taxon>Pseudomonas</taxon>
    </lineage>
</organism>
<comment type="caution">
    <text evidence="1">The sequence shown here is derived from an EMBL/GenBank/DDBJ whole genome shotgun (WGS) entry which is preliminary data.</text>
</comment>
<dbReference type="Proteomes" id="UP000282378">
    <property type="component" value="Unassembled WGS sequence"/>
</dbReference>
<dbReference type="AlphaFoldDB" id="A0A3M2VU49"/>
<reference evidence="1 2" key="1">
    <citation type="submission" date="2018-08" db="EMBL/GenBank/DDBJ databases">
        <title>Recombination of ecologically and evolutionarily significant loci maintains genetic cohesion in the Pseudomonas syringae species complex.</title>
        <authorList>
            <person name="Dillon M."/>
            <person name="Thakur S."/>
            <person name="Almeida R.N.D."/>
            <person name="Weir B.S."/>
            <person name="Guttman D.S."/>
        </authorList>
    </citation>
    <scope>NUCLEOTIDE SEQUENCE [LARGE SCALE GENOMIC DNA]</scope>
    <source>
        <strain evidence="1 2">88_10</strain>
    </source>
</reference>
<dbReference type="EMBL" id="RBNL01003890">
    <property type="protein sequence ID" value="RML42740.1"/>
    <property type="molecule type" value="Genomic_DNA"/>
</dbReference>
<evidence type="ECO:0000313" key="1">
    <source>
        <dbReference type="EMBL" id="RML42740.1"/>
    </source>
</evidence>
<sequence length="29" mass="3411">SQQATADLFYDNHLIPKRVDIQQAVWQKP</sequence>
<accession>A0A3M2VU49</accession>
<protein>
    <submittedName>
        <fullName evidence="1">Alkanesulfonate transporter substrate-binding subunit</fullName>
    </submittedName>
</protein>
<proteinExistence type="predicted"/>
<dbReference type="Gene3D" id="3.40.190.10">
    <property type="entry name" value="Periplasmic binding protein-like II"/>
    <property type="match status" value="1"/>
</dbReference>
<gene>
    <name evidence="1" type="ORF">APX70_07504</name>
</gene>
<evidence type="ECO:0000313" key="2">
    <source>
        <dbReference type="Proteomes" id="UP000282378"/>
    </source>
</evidence>
<name>A0A3M2VU49_PSEYM</name>